<reference evidence="1" key="1">
    <citation type="submission" date="2022-07" db="EMBL/GenBank/DDBJ databases">
        <title>Genome analysis of Parmales, a sister group of diatoms, reveals the evolutionary specialization of diatoms from phago-mixotrophs to photoautotrophs.</title>
        <authorList>
            <person name="Ban H."/>
            <person name="Sato S."/>
            <person name="Yoshikawa S."/>
            <person name="Kazumasa Y."/>
            <person name="Nakamura Y."/>
            <person name="Ichinomiya M."/>
            <person name="Saitoh K."/>
            <person name="Sato N."/>
            <person name="Blanc-Mathieu R."/>
            <person name="Endo H."/>
            <person name="Kuwata A."/>
            <person name="Ogata H."/>
        </authorList>
    </citation>
    <scope>NUCLEOTIDE SEQUENCE</scope>
</reference>
<dbReference type="SUPFAM" id="SSF50978">
    <property type="entry name" value="WD40 repeat-like"/>
    <property type="match status" value="1"/>
</dbReference>
<evidence type="ECO:0000313" key="1">
    <source>
        <dbReference type="EMBL" id="GMH75702.1"/>
    </source>
</evidence>
<sequence length="95" mass="10654">MQCNLWFIRFNLDDDCRHLAIGNNKGEVRVWDIIGGDGDRDGARREYLLKYKDAKTCVRMPRFSGDGDLIATVSDGGRVLVYDFKKGREIGAGGV</sequence>
<dbReference type="Gene3D" id="2.130.10.10">
    <property type="entry name" value="YVTN repeat-like/Quinoprotein amine dehydrogenase"/>
    <property type="match status" value="1"/>
</dbReference>
<dbReference type="AlphaFoldDB" id="A0A9W7ANY1"/>
<dbReference type="InterPro" id="IPR015943">
    <property type="entry name" value="WD40/YVTN_repeat-like_dom_sf"/>
</dbReference>
<comment type="caution">
    <text evidence="1">The sequence shown here is derived from an EMBL/GenBank/DDBJ whole genome shotgun (WGS) entry which is preliminary data.</text>
</comment>
<dbReference type="OrthoDB" id="46379at2759"/>
<keyword evidence="2" id="KW-1185">Reference proteome</keyword>
<accession>A0A9W7ANY1</accession>
<dbReference type="EMBL" id="BRXZ01001638">
    <property type="protein sequence ID" value="GMH75702.1"/>
    <property type="molecule type" value="Genomic_DNA"/>
</dbReference>
<name>A0A9W7ANY1_9STRA</name>
<proteinExistence type="predicted"/>
<dbReference type="Proteomes" id="UP001165082">
    <property type="component" value="Unassembled WGS sequence"/>
</dbReference>
<organism evidence="1 2">
    <name type="scientific">Triparma retinervis</name>
    <dbReference type="NCBI Taxonomy" id="2557542"/>
    <lineage>
        <taxon>Eukaryota</taxon>
        <taxon>Sar</taxon>
        <taxon>Stramenopiles</taxon>
        <taxon>Ochrophyta</taxon>
        <taxon>Bolidophyceae</taxon>
        <taxon>Parmales</taxon>
        <taxon>Triparmaceae</taxon>
        <taxon>Triparma</taxon>
    </lineage>
</organism>
<protein>
    <submittedName>
        <fullName evidence="1">Uncharacterized protein</fullName>
    </submittedName>
</protein>
<dbReference type="InterPro" id="IPR036322">
    <property type="entry name" value="WD40_repeat_dom_sf"/>
</dbReference>
<gene>
    <name evidence="1" type="ORF">TrRE_jg1750</name>
</gene>
<evidence type="ECO:0000313" key="2">
    <source>
        <dbReference type="Proteomes" id="UP001165082"/>
    </source>
</evidence>